<keyword evidence="1 4" id="KW-0812">Transmembrane</keyword>
<dbReference type="InterPro" id="IPR011701">
    <property type="entry name" value="MFS"/>
</dbReference>
<feature type="transmembrane region" description="Helical" evidence="4">
    <location>
        <begin position="303"/>
        <end position="323"/>
    </location>
</feature>
<dbReference type="AlphaFoldDB" id="A0A5C5XH25"/>
<dbReference type="Gene3D" id="1.20.1250.20">
    <property type="entry name" value="MFS general substrate transporter like domains"/>
    <property type="match status" value="1"/>
</dbReference>
<organism evidence="6 7">
    <name type="scientific">Rubinisphaera italica</name>
    <dbReference type="NCBI Taxonomy" id="2527969"/>
    <lineage>
        <taxon>Bacteria</taxon>
        <taxon>Pseudomonadati</taxon>
        <taxon>Planctomycetota</taxon>
        <taxon>Planctomycetia</taxon>
        <taxon>Planctomycetales</taxon>
        <taxon>Planctomycetaceae</taxon>
        <taxon>Rubinisphaera</taxon>
    </lineage>
</organism>
<feature type="transmembrane region" description="Helical" evidence="4">
    <location>
        <begin position="361"/>
        <end position="384"/>
    </location>
</feature>
<protein>
    <submittedName>
        <fullName evidence="6">Major facilitator superfamily transporter</fullName>
    </submittedName>
</protein>
<dbReference type="GO" id="GO:0022857">
    <property type="term" value="F:transmembrane transporter activity"/>
    <property type="evidence" value="ECO:0007669"/>
    <property type="project" value="InterPro"/>
</dbReference>
<accession>A0A5C5XH25</accession>
<dbReference type="InterPro" id="IPR036259">
    <property type="entry name" value="MFS_trans_sf"/>
</dbReference>
<dbReference type="PANTHER" id="PTHR23531">
    <property type="entry name" value="QUINOLENE RESISTANCE PROTEIN NORA"/>
    <property type="match status" value="1"/>
</dbReference>
<feature type="transmembrane region" description="Helical" evidence="4">
    <location>
        <begin position="72"/>
        <end position="91"/>
    </location>
</feature>
<keyword evidence="7" id="KW-1185">Reference proteome</keyword>
<dbReference type="OrthoDB" id="211449at2"/>
<evidence type="ECO:0000256" key="3">
    <source>
        <dbReference type="ARBA" id="ARBA00023136"/>
    </source>
</evidence>
<feature type="domain" description="Major facilitator superfamily (MFS) profile" evidence="5">
    <location>
        <begin position="30"/>
        <end position="415"/>
    </location>
</feature>
<keyword evidence="2 4" id="KW-1133">Transmembrane helix</keyword>
<dbReference type="RefSeq" id="WP_146503898.1">
    <property type="nucleotide sequence ID" value="NZ_SJPG01000001.1"/>
</dbReference>
<dbReference type="PANTHER" id="PTHR23531:SF1">
    <property type="entry name" value="QUINOLENE RESISTANCE PROTEIN NORA"/>
    <property type="match status" value="1"/>
</dbReference>
<name>A0A5C5XH25_9PLAN</name>
<feature type="transmembrane region" description="Helical" evidence="4">
    <location>
        <begin position="238"/>
        <end position="261"/>
    </location>
</feature>
<dbReference type="PROSITE" id="PS50850">
    <property type="entry name" value="MFS"/>
    <property type="match status" value="1"/>
</dbReference>
<dbReference type="InterPro" id="IPR052714">
    <property type="entry name" value="MFS_Exporter"/>
</dbReference>
<feature type="transmembrane region" description="Helical" evidence="4">
    <location>
        <begin position="103"/>
        <end position="127"/>
    </location>
</feature>
<feature type="transmembrane region" description="Helical" evidence="4">
    <location>
        <begin position="273"/>
        <end position="291"/>
    </location>
</feature>
<evidence type="ECO:0000256" key="4">
    <source>
        <dbReference type="SAM" id="Phobius"/>
    </source>
</evidence>
<sequence length="455" mass="49224">MSSSIPDQYATTSGVGTLEGVTISQVESPQIASIYNSIFWWAYIANLILVSANALTFRFADMINMLGGSDQVAGTIVSVGSIGALVGRLFLGQWIDRYGVRPLWIACSLLYLTGMLVMVFLPSLGFLMYGGRTLFAFGLGGMFACSMTHIQNQVPPERRTEMIATLGSSGFLGMILGSQLGDVVLQFTPDSLLRHSVLLGTSSVMAGVYLVIVAMITRHERMELQRDSPAAWPLLKRYWPGWVVIVGIMIGMAFACSTVFIARYATTLGLKGVGTYFTAYAVSAFIVRLLTRHTSKVYGRHRMIVLGMIGHVIGYTGLCFVTAEWQFILPAICSGFAHALLFPCVVSLGTEHFPRQYRGTGTTLVLCFIDIGGVVFAPLLGAIIDQFGFRPMFLTTAGAALATTVLYAWMTARTTDPEMLHQGKSHKNKCDSAADVETESLATGPVPETCKSGCA</sequence>
<feature type="transmembrane region" description="Helical" evidence="4">
    <location>
        <begin position="162"/>
        <end position="180"/>
    </location>
</feature>
<gene>
    <name evidence="6" type="ORF">Pan54_27270</name>
</gene>
<proteinExistence type="predicted"/>
<dbReference type="Proteomes" id="UP000316095">
    <property type="component" value="Unassembled WGS sequence"/>
</dbReference>
<feature type="transmembrane region" description="Helical" evidence="4">
    <location>
        <begin position="38"/>
        <end position="60"/>
    </location>
</feature>
<feature type="transmembrane region" description="Helical" evidence="4">
    <location>
        <begin position="133"/>
        <end position="150"/>
    </location>
</feature>
<dbReference type="SUPFAM" id="SSF103473">
    <property type="entry name" value="MFS general substrate transporter"/>
    <property type="match status" value="1"/>
</dbReference>
<feature type="transmembrane region" description="Helical" evidence="4">
    <location>
        <begin position="390"/>
        <end position="410"/>
    </location>
</feature>
<feature type="transmembrane region" description="Helical" evidence="4">
    <location>
        <begin position="192"/>
        <end position="217"/>
    </location>
</feature>
<dbReference type="InterPro" id="IPR020846">
    <property type="entry name" value="MFS_dom"/>
</dbReference>
<comment type="caution">
    <text evidence="6">The sequence shown here is derived from an EMBL/GenBank/DDBJ whole genome shotgun (WGS) entry which is preliminary data.</text>
</comment>
<dbReference type="Pfam" id="PF07690">
    <property type="entry name" value="MFS_1"/>
    <property type="match status" value="1"/>
</dbReference>
<evidence type="ECO:0000313" key="7">
    <source>
        <dbReference type="Proteomes" id="UP000316095"/>
    </source>
</evidence>
<dbReference type="EMBL" id="SJPG01000001">
    <property type="protein sequence ID" value="TWT61988.1"/>
    <property type="molecule type" value="Genomic_DNA"/>
</dbReference>
<keyword evidence="3 4" id="KW-0472">Membrane</keyword>
<reference evidence="6 7" key="1">
    <citation type="submission" date="2019-02" db="EMBL/GenBank/DDBJ databases">
        <title>Deep-cultivation of Planctomycetes and their phenomic and genomic characterization uncovers novel biology.</title>
        <authorList>
            <person name="Wiegand S."/>
            <person name="Jogler M."/>
            <person name="Boedeker C."/>
            <person name="Pinto D."/>
            <person name="Vollmers J."/>
            <person name="Rivas-Marin E."/>
            <person name="Kohn T."/>
            <person name="Peeters S.H."/>
            <person name="Heuer A."/>
            <person name="Rast P."/>
            <person name="Oberbeckmann S."/>
            <person name="Bunk B."/>
            <person name="Jeske O."/>
            <person name="Meyerdierks A."/>
            <person name="Storesund J.E."/>
            <person name="Kallscheuer N."/>
            <person name="Luecker S."/>
            <person name="Lage O.M."/>
            <person name="Pohl T."/>
            <person name="Merkel B.J."/>
            <person name="Hornburger P."/>
            <person name="Mueller R.-W."/>
            <person name="Bruemmer F."/>
            <person name="Labrenz M."/>
            <person name="Spormann A.M."/>
            <person name="Op Den Camp H."/>
            <person name="Overmann J."/>
            <person name="Amann R."/>
            <person name="Jetten M.S.M."/>
            <person name="Mascher T."/>
            <person name="Medema M.H."/>
            <person name="Devos D.P."/>
            <person name="Kaster A.-K."/>
            <person name="Ovreas L."/>
            <person name="Rohde M."/>
            <person name="Galperin M.Y."/>
            <person name="Jogler C."/>
        </authorList>
    </citation>
    <scope>NUCLEOTIDE SEQUENCE [LARGE SCALE GENOMIC DNA]</scope>
    <source>
        <strain evidence="6 7">Pan54</strain>
    </source>
</reference>
<feature type="transmembrane region" description="Helical" evidence="4">
    <location>
        <begin position="329"/>
        <end position="349"/>
    </location>
</feature>
<evidence type="ECO:0000313" key="6">
    <source>
        <dbReference type="EMBL" id="TWT61988.1"/>
    </source>
</evidence>
<evidence type="ECO:0000259" key="5">
    <source>
        <dbReference type="PROSITE" id="PS50850"/>
    </source>
</evidence>
<evidence type="ECO:0000256" key="2">
    <source>
        <dbReference type="ARBA" id="ARBA00022989"/>
    </source>
</evidence>
<evidence type="ECO:0000256" key="1">
    <source>
        <dbReference type="ARBA" id="ARBA00022692"/>
    </source>
</evidence>